<keyword evidence="4" id="KW-1185">Reference proteome</keyword>
<feature type="region of interest" description="Disordered" evidence="1">
    <location>
        <begin position="29"/>
        <end position="92"/>
    </location>
</feature>
<gene>
    <name evidence="3" type="ORF">IFE19_10740</name>
</gene>
<accession>A0ABX7SJL0</accession>
<dbReference type="PROSITE" id="PS51257">
    <property type="entry name" value="PROKAR_LIPOPROTEIN"/>
    <property type="match status" value="1"/>
</dbReference>
<feature type="chain" id="PRO_5046837991" description="Lipoprotein" evidence="2">
    <location>
        <begin position="20"/>
        <end position="92"/>
    </location>
</feature>
<feature type="compositionally biased region" description="Polar residues" evidence="1">
    <location>
        <begin position="79"/>
        <end position="92"/>
    </location>
</feature>
<evidence type="ECO:0000313" key="3">
    <source>
        <dbReference type="EMBL" id="QTC86626.1"/>
    </source>
</evidence>
<feature type="signal peptide" evidence="2">
    <location>
        <begin position="1"/>
        <end position="19"/>
    </location>
</feature>
<evidence type="ECO:0008006" key="5">
    <source>
        <dbReference type="Google" id="ProtNLM"/>
    </source>
</evidence>
<organism evidence="3 4">
    <name type="scientific">Brevundimonas pondensis</name>
    <dbReference type="NCBI Taxonomy" id="2774189"/>
    <lineage>
        <taxon>Bacteria</taxon>
        <taxon>Pseudomonadati</taxon>
        <taxon>Pseudomonadota</taxon>
        <taxon>Alphaproteobacteria</taxon>
        <taxon>Caulobacterales</taxon>
        <taxon>Caulobacteraceae</taxon>
        <taxon>Brevundimonas</taxon>
    </lineage>
</organism>
<dbReference type="RefSeq" id="WP_207822163.1">
    <property type="nucleotide sequence ID" value="NZ_CP062006.1"/>
</dbReference>
<keyword evidence="2" id="KW-0732">Signal</keyword>
<reference evidence="3 4" key="1">
    <citation type="submission" date="2020-09" db="EMBL/GenBank/DDBJ databases">
        <title>Brevundimonas sp. LVF1 isolated from an oligotrophic pond in Goettingen, Germany.</title>
        <authorList>
            <person name="Friedrich I."/>
            <person name="Klassen A."/>
            <person name="Neubauer H."/>
            <person name="Schneider D."/>
            <person name="Hertel R."/>
            <person name="Daniel R."/>
        </authorList>
    </citation>
    <scope>NUCLEOTIDE SEQUENCE [LARGE SCALE GENOMIC DNA]</scope>
    <source>
        <strain evidence="3 4">LVF1</strain>
    </source>
</reference>
<evidence type="ECO:0000313" key="4">
    <source>
        <dbReference type="Proteomes" id="UP000663942"/>
    </source>
</evidence>
<name>A0ABX7SJL0_9CAUL</name>
<dbReference type="EMBL" id="CP062006">
    <property type="protein sequence ID" value="QTC86626.1"/>
    <property type="molecule type" value="Genomic_DNA"/>
</dbReference>
<dbReference type="Proteomes" id="UP000663942">
    <property type="component" value="Chromosome"/>
</dbReference>
<proteinExistence type="predicted"/>
<evidence type="ECO:0000256" key="2">
    <source>
        <dbReference type="SAM" id="SignalP"/>
    </source>
</evidence>
<evidence type="ECO:0000256" key="1">
    <source>
        <dbReference type="SAM" id="MobiDB-lite"/>
    </source>
</evidence>
<sequence length="92" mass="9774">MNQLIVKRLLLATSLSAAAFLASCDKPHQESDYEAVEIQSEEPVAPAAEDSAAPAVAEAPIPTDAPPPVDALPPENRTSEQTVQPESDTLFY</sequence>
<protein>
    <recommendedName>
        <fullName evidence="5">Lipoprotein</fullName>
    </recommendedName>
</protein>
<feature type="compositionally biased region" description="Low complexity" evidence="1">
    <location>
        <begin position="41"/>
        <end position="60"/>
    </location>
</feature>